<sequence>MRKERFPSQRKSKLQPRGDGPFQVLSRINDNAYKIELPGEYGVSTTFNVADLSPFDVGDDGLNSRSNSFQKGGNDEDVIQDINDTMQSLGGPMTRARARRVNDALVHFMIKSIECMSQIEEKEPKFILIIQACDKRPNNA</sequence>
<comment type="caution">
    <text evidence="3">The sequence shown here is derived from an EMBL/GenBank/DDBJ whole genome shotgun (WGS) entry which is preliminary data.</text>
</comment>
<reference evidence="3 4" key="1">
    <citation type="journal article" date="2022" name="Nat. Genet.">
        <title>Improved pea reference genome and pan-genome highlight genomic features and evolutionary characteristics.</title>
        <authorList>
            <person name="Yang T."/>
            <person name="Liu R."/>
            <person name="Luo Y."/>
            <person name="Hu S."/>
            <person name="Wang D."/>
            <person name="Wang C."/>
            <person name="Pandey M.K."/>
            <person name="Ge S."/>
            <person name="Xu Q."/>
            <person name="Li N."/>
            <person name="Li G."/>
            <person name="Huang Y."/>
            <person name="Saxena R.K."/>
            <person name="Ji Y."/>
            <person name="Li M."/>
            <person name="Yan X."/>
            <person name="He Y."/>
            <person name="Liu Y."/>
            <person name="Wang X."/>
            <person name="Xiang C."/>
            <person name="Varshney R.K."/>
            <person name="Ding H."/>
            <person name="Gao S."/>
            <person name="Zong X."/>
        </authorList>
    </citation>
    <scope>NUCLEOTIDE SEQUENCE [LARGE SCALE GENOMIC DNA]</scope>
    <source>
        <strain evidence="3 4">cv. Zhongwan 6</strain>
    </source>
</reference>
<feature type="region of interest" description="Disordered" evidence="1">
    <location>
        <begin position="1"/>
        <end position="22"/>
    </location>
</feature>
<evidence type="ECO:0000256" key="1">
    <source>
        <dbReference type="SAM" id="MobiDB-lite"/>
    </source>
</evidence>
<dbReference type="Gramene" id="Psat06G0258000-T1">
    <property type="protein sequence ID" value="KAI5396416.1"/>
    <property type="gene ID" value="KIW84_062580"/>
</dbReference>
<name>A0A9D4W6T3_PEA</name>
<keyword evidence="4" id="KW-1185">Reference proteome</keyword>
<accession>A0A9D4W6T3</accession>
<evidence type="ECO:0000313" key="3">
    <source>
        <dbReference type="EMBL" id="KAI5396416.1"/>
    </source>
</evidence>
<proteinExistence type="predicted"/>
<organism evidence="3 4">
    <name type="scientific">Pisum sativum</name>
    <name type="common">Garden pea</name>
    <name type="synonym">Lathyrus oleraceus</name>
    <dbReference type="NCBI Taxonomy" id="3888"/>
    <lineage>
        <taxon>Eukaryota</taxon>
        <taxon>Viridiplantae</taxon>
        <taxon>Streptophyta</taxon>
        <taxon>Embryophyta</taxon>
        <taxon>Tracheophyta</taxon>
        <taxon>Spermatophyta</taxon>
        <taxon>Magnoliopsida</taxon>
        <taxon>eudicotyledons</taxon>
        <taxon>Gunneridae</taxon>
        <taxon>Pentapetalae</taxon>
        <taxon>rosids</taxon>
        <taxon>fabids</taxon>
        <taxon>Fabales</taxon>
        <taxon>Fabaceae</taxon>
        <taxon>Papilionoideae</taxon>
        <taxon>50 kb inversion clade</taxon>
        <taxon>NPAAA clade</taxon>
        <taxon>Hologalegina</taxon>
        <taxon>IRL clade</taxon>
        <taxon>Fabeae</taxon>
        <taxon>Lathyrus</taxon>
    </lineage>
</organism>
<dbReference type="AlphaFoldDB" id="A0A9D4W6T3"/>
<dbReference type="Proteomes" id="UP001058974">
    <property type="component" value="Chromosome 6"/>
</dbReference>
<evidence type="ECO:0000259" key="2">
    <source>
        <dbReference type="Pfam" id="PF24626"/>
    </source>
</evidence>
<feature type="region of interest" description="Disordered" evidence="1">
    <location>
        <begin position="60"/>
        <end position="79"/>
    </location>
</feature>
<protein>
    <recommendedName>
        <fullName evidence="2">Tf2-1-like SH3-like domain-containing protein</fullName>
    </recommendedName>
</protein>
<feature type="domain" description="Tf2-1-like SH3-like" evidence="2">
    <location>
        <begin position="2"/>
        <end position="55"/>
    </location>
</feature>
<dbReference type="Pfam" id="PF24626">
    <property type="entry name" value="SH3_Tf2-1"/>
    <property type="match status" value="1"/>
</dbReference>
<gene>
    <name evidence="3" type="ORF">KIW84_062580</name>
</gene>
<evidence type="ECO:0000313" key="4">
    <source>
        <dbReference type="Proteomes" id="UP001058974"/>
    </source>
</evidence>
<dbReference type="InterPro" id="IPR056924">
    <property type="entry name" value="SH3_Tf2-1"/>
</dbReference>
<dbReference type="EMBL" id="JAMSHJ010000006">
    <property type="protein sequence ID" value="KAI5396416.1"/>
    <property type="molecule type" value="Genomic_DNA"/>
</dbReference>